<dbReference type="OrthoDB" id="9633429at2759"/>
<keyword evidence="1" id="KW-0472">Membrane</keyword>
<protein>
    <submittedName>
        <fullName evidence="2">Uncharacterized protein</fullName>
    </submittedName>
</protein>
<keyword evidence="3" id="KW-1185">Reference proteome</keyword>
<dbReference type="AlphaFoldDB" id="A0A087SBQ7"/>
<keyword evidence="1" id="KW-0812">Transmembrane</keyword>
<organism evidence="2 3">
    <name type="scientific">Auxenochlorella protothecoides</name>
    <name type="common">Green microalga</name>
    <name type="synonym">Chlorella protothecoides</name>
    <dbReference type="NCBI Taxonomy" id="3075"/>
    <lineage>
        <taxon>Eukaryota</taxon>
        <taxon>Viridiplantae</taxon>
        <taxon>Chlorophyta</taxon>
        <taxon>core chlorophytes</taxon>
        <taxon>Trebouxiophyceae</taxon>
        <taxon>Chlorellales</taxon>
        <taxon>Chlorellaceae</taxon>
        <taxon>Auxenochlorella</taxon>
    </lineage>
</organism>
<dbReference type="Proteomes" id="UP000028924">
    <property type="component" value="Unassembled WGS sequence"/>
</dbReference>
<keyword evidence="1" id="KW-1133">Transmembrane helix</keyword>
<sequence>IPFSSPSEAAFSAARMSAYLAGFSSTTVRSTTETSRVGTRKAMPVSLPLSAGSTLPTALAAPVEEGMMLFPTARPPRQSFLDGPSTVFWVAVVACTVVISPSLMPNLSWMTLARGARQLVVQEALDTTVSLAASNSVWLTPITYMGASGE</sequence>
<evidence type="ECO:0000313" key="2">
    <source>
        <dbReference type="EMBL" id="KFM23161.1"/>
    </source>
</evidence>
<reference evidence="2 3" key="1">
    <citation type="journal article" date="2014" name="BMC Genomics">
        <title>Oil accumulation mechanisms of the oleaginous microalga Chlorella protothecoides revealed through its genome, transcriptomes, and proteomes.</title>
        <authorList>
            <person name="Gao C."/>
            <person name="Wang Y."/>
            <person name="Shen Y."/>
            <person name="Yan D."/>
            <person name="He X."/>
            <person name="Dai J."/>
            <person name="Wu Q."/>
        </authorList>
    </citation>
    <scope>NUCLEOTIDE SEQUENCE [LARGE SCALE GENOMIC DNA]</scope>
    <source>
        <strain evidence="2 3">0710</strain>
    </source>
</reference>
<name>A0A087SBQ7_AUXPR</name>
<dbReference type="RefSeq" id="XP_011396031.1">
    <property type="nucleotide sequence ID" value="XM_011397729.1"/>
</dbReference>
<dbReference type="EMBL" id="KL662089">
    <property type="protein sequence ID" value="KFM23161.1"/>
    <property type="molecule type" value="Genomic_DNA"/>
</dbReference>
<accession>A0A087SBQ7</accession>
<proteinExistence type="predicted"/>
<evidence type="ECO:0000256" key="1">
    <source>
        <dbReference type="SAM" id="Phobius"/>
    </source>
</evidence>
<feature type="non-terminal residue" evidence="2">
    <location>
        <position position="1"/>
    </location>
</feature>
<feature type="transmembrane region" description="Helical" evidence="1">
    <location>
        <begin position="86"/>
        <end position="104"/>
    </location>
</feature>
<dbReference type="GeneID" id="23614743"/>
<feature type="non-terminal residue" evidence="2">
    <location>
        <position position="150"/>
    </location>
</feature>
<dbReference type="eggNOG" id="ENOG502SG2C">
    <property type="taxonomic scope" value="Eukaryota"/>
</dbReference>
<evidence type="ECO:0000313" key="3">
    <source>
        <dbReference type="Proteomes" id="UP000028924"/>
    </source>
</evidence>
<dbReference type="KEGG" id="apro:F751_3352"/>
<gene>
    <name evidence="2" type="ORF">F751_3352</name>
</gene>